<evidence type="ECO:0000256" key="11">
    <source>
        <dbReference type="PIRSR" id="PIRSR001400-2"/>
    </source>
</evidence>
<dbReference type="Proteomes" id="UP000178168">
    <property type="component" value="Unassembled WGS sequence"/>
</dbReference>
<dbReference type="GO" id="GO:0000287">
    <property type="term" value="F:magnesium ion binding"/>
    <property type="evidence" value="ECO:0007669"/>
    <property type="project" value="UniProtKB-UniRule"/>
</dbReference>
<dbReference type="GO" id="GO:0000015">
    <property type="term" value="C:phosphopyruvate hydratase complex"/>
    <property type="evidence" value="ECO:0007669"/>
    <property type="project" value="InterPro"/>
</dbReference>
<feature type="binding site" evidence="9">
    <location>
        <position position="158"/>
    </location>
    <ligand>
        <name>(2R)-2-phosphoglycerate</name>
        <dbReference type="ChEBI" id="CHEBI:58289"/>
    </ligand>
</feature>
<feature type="binding site" evidence="11">
    <location>
        <position position="150"/>
    </location>
    <ligand>
        <name>substrate</name>
    </ligand>
</feature>
<dbReference type="HAMAP" id="MF_00318">
    <property type="entry name" value="Enolase"/>
    <property type="match status" value="1"/>
</dbReference>
<feature type="binding site" evidence="11">
    <location>
        <begin position="352"/>
        <end position="355"/>
    </location>
    <ligand>
        <name>substrate</name>
    </ligand>
</feature>
<evidence type="ECO:0000256" key="7">
    <source>
        <dbReference type="ARBA" id="ARBA00023152"/>
    </source>
</evidence>
<dbReference type="SFLD" id="SFLDS00001">
    <property type="entry name" value="Enolase"/>
    <property type="match status" value="1"/>
</dbReference>
<dbReference type="EMBL" id="MHUZ01000013">
    <property type="protein sequence ID" value="OHA85889.1"/>
    <property type="molecule type" value="Genomic_DNA"/>
</dbReference>
<evidence type="ECO:0000256" key="3">
    <source>
        <dbReference type="ARBA" id="ARBA00012058"/>
    </source>
</evidence>
<dbReference type="PIRSF" id="PIRSF001400">
    <property type="entry name" value="Enolase"/>
    <property type="match status" value="1"/>
</dbReference>
<evidence type="ECO:0000256" key="1">
    <source>
        <dbReference type="ARBA" id="ARBA00005031"/>
    </source>
</evidence>
<dbReference type="SMART" id="SM01192">
    <property type="entry name" value="Enolase_C"/>
    <property type="match status" value="1"/>
</dbReference>
<comment type="cofactor">
    <cofactor evidence="12">
        <name>Mg(2+)</name>
        <dbReference type="ChEBI" id="CHEBI:18420"/>
    </cofactor>
    <text evidence="12">Mg(2+) is required for catalysis and for stabilizing the dimer.</text>
</comment>
<dbReference type="PANTHER" id="PTHR11902">
    <property type="entry name" value="ENOLASE"/>
    <property type="match status" value="1"/>
</dbReference>
<feature type="binding site" evidence="11">
    <location>
        <position position="273"/>
    </location>
    <ligand>
        <name>substrate</name>
    </ligand>
</feature>
<dbReference type="UniPathway" id="UPA00109">
    <property type="reaction ID" value="UER00187"/>
</dbReference>
<feature type="region of interest" description="Disordered" evidence="13">
    <location>
        <begin position="31"/>
        <end position="57"/>
    </location>
</feature>
<evidence type="ECO:0000256" key="4">
    <source>
        <dbReference type="ARBA" id="ARBA00017068"/>
    </source>
</evidence>
<accession>A0A1G2SML4</accession>
<feature type="binding site" evidence="9">
    <location>
        <position position="376"/>
    </location>
    <ligand>
        <name>(2R)-2-phosphoglycerate</name>
        <dbReference type="ChEBI" id="CHEBI:58289"/>
    </ligand>
</feature>
<feature type="domain" description="Enolase N-terminal" evidence="15">
    <location>
        <begin position="3"/>
        <end position="127"/>
    </location>
</feature>
<dbReference type="SMART" id="SM01193">
    <property type="entry name" value="Enolase_N"/>
    <property type="match status" value="1"/>
</dbReference>
<dbReference type="InterPro" id="IPR036849">
    <property type="entry name" value="Enolase-like_C_sf"/>
</dbReference>
<keyword evidence="7 9" id="KW-0324">Glycolysis</keyword>
<evidence type="ECO:0000259" key="15">
    <source>
        <dbReference type="SMART" id="SM01193"/>
    </source>
</evidence>
<evidence type="ECO:0000313" key="16">
    <source>
        <dbReference type="EMBL" id="OHA85889.1"/>
    </source>
</evidence>
<keyword evidence="9" id="KW-0963">Cytoplasm</keyword>
<dbReference type="GO" id="GO:0004634">
    <property type="term" value="F:phosphopyruvate hydratase activity"/>
    <property type="evidence" value="ECO:0007669"/>
    <property type="project" value="UniProtKB-UniRule"/>
</dbReference>
<dbReference type="AlphaFoldDB" id="A0A1G2SML4"/>
<feature type="binding site" evidence="9">
    <location>
        <position position="232"/>
    </location>
    <ligand>
        <name>Mg(2+)</name>
        <dbReference type="ChEBI" id="CHEBI:18420"/>
    </ligand>
</feature>
<feature type="binding site" evidence="9 12">
    <location>
        <position position="300"/>
    </location>
    <ligand>
        <name>Mg(2+)</name>
        <dbReference type="ChEBI" id="CHEBI:18420"/>
    </ligand>
</feature>
<dbReference type="PANTHER" id="PTHR11902:SF1">
    <property type="entry name" value="ENOLASE"/>
    <property type="match status" value="1"/>
</dbReference>
<comment type="caution">
    <text evidence="16">The sequence shown here is derived from an EMBL/GenBank/DDBJ whole genome shotgun (WGS) entry which is preliminary data.</text>
</comment>
<feature type="compositionally biased region" description="Basic and acidic residues" evidence="13">
    <location>
        <begin position="42"/>
        <end position="56"/>
    </location>
</feature>
<comment type="cofactor">
    <cofactor evidence="9">
        <name>Mg(2+)</name>
        <dbReference type="ChEBI" id="CHEBI:18420"/>
    </cofactor>
    <text evidence="9">Binds a second Mg(2+) ion via substrate during catalysis.</text>
</comment>
<evidence type="ECO:0000256" key="5">
    <source>
        <dbReference type="ARBA" id="ARBA00022525"/>
    </source>
</evidence>
<feature type="binding site" evidence="11">
    <location>
        <position position="159"/>
    </location>
    <ligand>
        <name>substrate</name>
    </ligand>
</feature>
<keyword evidence="6 9" id="KW-0460">Magnesium</keyword>
<keyword evidence="8 9" id="KW-0456">Lyase</keyword>
<evidence type="ECO:0000256" key="12">
    <source>
        <dbReference type="PIRSR" id="PIRSR001400-3"/>
    </source>
</evidence>
<dbReference type="SFLD" id="SFLDG00178">
    <property type="entry name" value="enolase"/>
    <property type="match status" value="1"/>
</dbReference>
<evidence type="ECO:0000256" key="6">
    <source>
        <dbReference type="ARBA" id="ARBA00022842"/>
    </source>
</evidence>
<dbReference type="GO" id="GO:0005576">
    <property type="term" value="C:extracellular region"/>
    <property type="evidence" value="ECO:0007669"/>
    <property type="project" value="UniProtKB-SubCell"/>
</dbReference>
<dbReference type="Pfam" id="PF00113">
    <property type="entry name" value="Enolase_C"/>
    <property type="match status" value="1"/>
</dbReference>
<dbReference type="GO" id="GO:0006096">
    <property type="term" value="P:glycolytic process"/>
    <property type="evidence" value="ECO:0007669"/>
    <property type="project" value="UniProtKB-UniRule"/>
</dbReference>
<keyword evidence="5 9" id="KW-0964">Secreted</keyword>
<evidence type="ECO:0000259" key="14">
    <source>
        <dbReference type="SMART" id="SM01192"/>
    </source>
</evidence>
<dbReference type="EC" id="4.2.1.11" evidence="3 9"/>
<evidence type="ECO:0000256" key="8">
    <source>
        <dbReference type="ARBA" id="ARBA00023239"/>
    </source>
</evidence>
<dbReference type="Gene3D" id="3.30.390.10">
    <property type="entry name" value="Enolase-like, N-terminal domain"/>
    <property type="match status" value="1"/>
</dbReference>
<comment type="pathway">
    <text evidence="1 9">Carbohydrate degradation; glycolysis; pyruvate from D-glyceraldehyde 3-phosphate: step 4/5.</text>
</comment>
<sequence length="401" mass="43300">MRIDQAIASELRDSRGTPTIEVTLRSGDLSVRASVPSGKSTGAKEAHEKRDQDGKGVNDAIRGLRESIFPRLEGERFAFPNDIDHLLLSVDGTPDKSHLGANAMLAVSVAGTKLAAALSGLPLWKFIGTHSGATPALPRLYMNVLNGGAHAQFHSPFQEYIIVAGGSETLAHSYEAAVRAFWKLGDVVKREVGDVPLGDEGGYAPMCDTLDLPFKMIREVIDGQGDLALAIDAAASEIFLDGFYTFGKESYDRNELLALYQGLVQKFNLVSIEDPFAEDDVQGFQEITRLLGKDILIVGDDLTATNPNIVSAMTDTRAANAMIVKPNQIGTLLEVYRAAGIAKNAGWELIASHRSGETEDSFIADLAVGLGCYGVKAGAPTQKERVAKYDRLIEIEKEFLY</sequence>
<feature type="active site" description="Proton donor" evidence="9 10">
    <location>
        <position position="200"/>
    </location>
</feature>
<dbReference type="SUPFAM" id="SSF51604">
    <property type="entry name" value="Enolase C-terminal domain-like"/>
    <property type="match status" value="1"/>
</dbReference>
<dbReference type="Pfam" id="PF03952">
    <property type="entry name" value="Enolase_N"/>
    <property type="match status" value="1"/>
</dbReference>
<evidence type="ECO:0000256" key="9">
    <source>
        <dbReference type="HAMAP-Rule" id="MF_00318"/>
    </source>
</evidence>
<dbReference type="Gene3D" id="3.20.20.120">
    <property type="entry name" value="Enolase-like C-terminal domain"/>
    <property type="match status" value="1"/>
</dbReference>
<organism evidence="16 17">
    <name type="scientific">Candidatus Yonathbacteria bacterium RIFOXYD1_FULL_52_36</name>
    <dbReference type="NCBI Taxonomy" id="1802730"/>
    <lineage>
        <taxon>Bacteria</taxon>
        <taxon>Candidatus Yonathiibacteriota</taxon>
    </lineage>
</organism>
<dbReference type="InterPro" id="IPR029017">
    <property type="entry name" value="Enolase-like_N"/>
</dbReference>
<feature type="binding site" evidence="9 12">
    <location>
        <position position="273"/>
    </location>
    <ligand>
        <name>Mg(2+)</name>
        <dbReference type="ChEBI" id="CHEBI:18420"/>
    </ligand>
</feature>
<dbReference type="InterPro" id="IPR020811">
    <property type="entry name" value="Enolase_N"/>
</dbReference>
<dbReference type="SFLD" id="SFLDF00002">
    <property type="entry name" value="enolase"/>
    <property type="match status" value="1"/>
</dbReference>
<evidence type="ECO:0000256" key="2">
    <source>
        <dbReference type="ARBA" id="ARBA00009604"/>
    </source>
</evidence>
<dbReference type="InterPro" id="IPR000941">
    <property type="entry name" value="Enolase"/>
</dbReference>
<feature type="binding site" evidence="9">
    <location>
        <position position="325"/>
    </location>
    <ligand>
        <name>(2R)-2-phosphoglycerate</name>
        <dbReference type="ChEBI" id="CHEBI:58289"/>
    </ligand>
</feature>
<feature type="domain" description="Enolase C-terminal TIM barrel" evidence="14">
    <location>
        <begin position="134"/>
        <end position="401"/>
    </location>
</feature>
<reference evidence="16 17" key="1">
    <citation type="journal article" date="2016" name="Nat. Commun.">
        <title>Thousands of microbial genomes shed light on interconnected biogeochemical processes in an aquifer system.</title>
        <authorList>
            <person name="Anantharaman K."/>
            <person name="Brown C.T."/>
            <person name="Hug L.A."/>
            <person name="Sharon I."/>
            <person name="Castelle C.J."/>
            <person name="Probst A.J."/>
            <person name="Thomas B.C."/>
            <person name="Singh A."/>
            <person name="Wilkins M.J."/>
            <person name="Karaoz U."/>
            <person name="Brodie E.L."/>
            <person name="Williams K.H."/>
            <person name="Hubbard S.S."/>
            <person name="Banfield J.F."/>
        </authorList>
    </citation>
    <scope>NUCLEOTIDE SEQUENCE [LARGE SCALE GENOMIC DNA]</scope>
</reference>
<evidence type="ECO:0000256" key="10">
    <source>
        <dbReference type="PIRSR" id="PIRSR001400-1"/>
    </source>
</evidence>
<feature type="binding site" evidence="11">
    <location>
        <position position="376"/>
    </location>
    <ligand>
        <name>substrate</name>
    </ligand>
</feature>
<feature type="binding site" evidence="9">
    <location>
        <position position="355"/>
    </location>
    <ligand>
        <name>(2R)-2-phosphoglycerate</name>
        <dbReference type="ChEBI" id="CHEBI:58289"/>
    </ligand>
</feature>
<protein>
    <recommendedName>
        <fullName evidence="4 9">Enolase</fullName>
        <ecNumber evidence="3 9">4.2.1.11</ecNumber>
    </recommendedName>
    <alternativeName>
        <fullName evidence="9">2-phospho-D-glycerate hydro-lyase</fullName>
    </alternativeName>
    <alternativeName>
        <fullName evidence="9">2-phosphoglycerate dehydratase</fullName>
    </alternativeName>
</protein>
<dbReference type="PRINTS" id="PR00148">
    <property type="entry name" value="ENOLASE"/>
</dbReference>
<comment type="subcellular location">
    <subcellularLocation>
        <location evidence="9">Cytoplasm</location>
    </subcellularLocation>
    <subcellularLocation>
        <location evidence="9">Secreted</location>
    </subcellularLocation>
    <subcellularLocation>
        <location evidence="9">Cell surface</location>
    </subcellularLocation>
    <text evidence="9">Fractions of enolase are present in both the cytoplasm and on the cell surface.</text>
</comment>
<feature type="binding site" evidence="11">
    <location>
        <position position="300"/>
    </location>
    <ligand>
        <name>substrate</name>
    </ligand>
</feature>
<feature type="binding site" evidence="9">
    <location>
        <position position="354"/>
    </location>
    <ligand>
        <name>(2R)-2-phosphoglycerate</name>
        <dbReference type="ChEBI" id="CHEBI:58289"/>
    </ligand>
</feature>
<comment type="similarity">
    <text evidence="2 9">Belongs to the enolase family.</text>
</comment>
<gene>
    <name evidence="9" type="primary">eno</name>
    <name evidence="16" type="ORF">A2591_04215</name>
</gene>
<keyword evidence="9 12" id="KW-0479">Metal-binding</keyword>
<dbReference type="SUPFAM" id="SSF54826">
    <property type="entry name" value="Enolase N-terminal domain-like"/>
    <property type="match status" value="1"/>
</dbReference>
<evidence type="ECO:0000313" key="17">
    <source>
        <dbReference type="Proteomes" id="UP000178168"/>
    </source>
</evidence>
<feature type="active site" description="Proton acceptor" evidence="9 10">
    <location>
        <position position="325"/>
    </location>
</feature>
<name>A0A1G2SML4_9BACT</name>
<comment type="function">
    <text evidence="9">Catalyzes the reversible conversion of 2-phosphoglycerate (2-PG) into phosphoenolpyruvate (PEP). It is essential for the degradation of carbohydrates via glycolysis.</text>
</comment>
<comment type="catalytic activity">
    <reaction evidence="9">
        <text>(2R)-2-phosphoglycerate = phosphoenolpyruvate + H2O</text>
        <dbReference type="Rhea" id="RHEA:10164"/>
        <dbReference type="ChEBI" id="CHEBI:15377"/>
        <dbReference type="ChEBI" id="CHEBI:58289"/>
        <dbReference type="ChEBI" id="CHEBI:58702"/>
        <dbReference type="EC" id="4.2.1.11"/>
    </reaction>
</comment>
<dbReference type="STRING" id="1802730.A2591_04215"/>
<evidence type="ECO:0000256" key="13">
    <source>
        <dbReference type="SAM" id="MobiDB-lite"/>
    </source>
</evidence>
<proteinExistence type="inferred from homology"/>
<dbReference type="InterPro" id="IPR020810">
    <property type="entry name" value="Enolase_C"/>
</dbReference>
<dbReference type="GO" id="GO:0009986">
    <property type="term" value="C:cell surface"/>
    <property type="evidence" value="ECO:0007669"/>
    <property type="project" value="UniProtKB-SubCell"/>
</dbReference>